<dbReference type="Proteomes" id="UP000503640">
    <property type="component" value="Unassembled WGS sequence"/>
</dbReference>
<evidence type="ECO:0000313" key="8">
    <source>
        <dbReference type="Proteomes" id="UP000503640"/>
    </source>
</evidence>
<keyword evidence="5" id="KW-0233">DNA recombination</keyword>
<evidence type="ECO:0000256" key="2">
    <source>
        <dbReference type="ARBA" id="ARBA00015553"/>
    </source>
</evidence>
<dbReference type="RefSeq" id="WP_176064759.1">
    <property type="nucleotide sequence ID" value="NZ_BJTG01000004.1"/>
</dbReference>
<dbReference type="EMBL" id="BJTG01000004">
    <property type="protein sequence ID" value="GEJ57297.1"/>
    <property type="molecule type" value="Genomic_DNA"/>
</dbReference>
<evidence type="ECO:0000256" key="1">
    <source>
        <dbReference type="ARBA" id="ARBA00009391"/>
    </source>
</evidence>
<evidence type="ECO:0000256" key="4">
    <source>
        <dbReference type="ARBA" id="ARBA00022840"/>
    </source>
</evidence>
<evidence type="ECO:0000256" key="3">
    <source>
        <dbReference type="ARBA" id="ARBA00022741"/>
    </source>
</evidence>
<keyword evidence="8" id="KW-1185">Reference proteome</keyword>
<evidence type="ECO:0000256" key="5">
    <source>
        <dbReference type="ARBA" id="ARBA00023172"/>
    </source>
</evidence>
<dbReference type="GO" id="GO:0006310">
    <property type="term" value="P:DNA recombination"/>
    <property type="evidence" value="ECO:0007669"/>
    <property type="project" value="UniProtKB-KW"/>
</dbReference>
<dbReference type="AlphaFoldDB" id="A0A7I9VMT7"/>
<proteinExistence type="inferred from homology"/>
<keyword evidence="4" id="KW-0067">ATP-binding</keyword>
<comment type="similarity">
    <text evidence="1">Belongs to the RecA family.</text>
</comment>
<dbReference type="GO" id="GO:0003697">
    <property type="term" value="F:single-stranded DNA binding"/>
    <property type="evidence" value="ECO:0007669"/>
    <property type="project" value="InterPro"/>
</dbReference>
<evidence type="ECO:0000313" key="7">
    <source>
        <dbReference type="EMBL" id="GEJ57297.1"/>
    </source>
</evidence>
<dbReference type="GO" id="GO:0006281">
    <property type="term" value="P:DNA repair"/>
    <property type="evidence" value="ECO:0007669"/>
    <property type="project" value="InterPro"/>
</dbReference>
<dbReference type="Gene3D" id="3.40.50.300">
    <property type="entry name" value="P-loop containing nucleotide triphosphate hydrolases"/>
    <property type="match status" value="1"/>
</dbReference>
<dbReference type="InterPro" id="IPR027417">
    <property type="entry name" value="P-loop_NTPase"/>
</dbReference>
<evidence type="ECO:0000259" key="6">
    <source>
        <dbReference type="Pfam" id="PF00154"/>
    </source>
</evidence>
<dbReference type="Pfam" id="PF00154">
    <property type="entry name" value="RecA_N"/>
    <property type="match status" value="1"/>
</dbReference>
<keyword evidence="3" id="KW-0547">Nucleotide-binding</keyword>
<comment type="caution">
    <text evidence="7">The sequence shown here is derived from an EMBL/GenBank/DDBJ whole genome shotgun (WGS) entry which is preliminary data.</text>
</comment>
<organism evidence="7 8">
    <name type="scientific">Anaeromyxobacter diazotrophicus</name>
    <dbReference type="NCBI Taxonomy" id="2590199"/>
    <lineage>
        <taxon>Bacteria</taxon>
        <taxon>Pseudomonadati</taxon>
        <taxon>Myxococcota</taxon>
        <taxon>Myxococcia</taxon>
        <taxon>Myxococcales</taxon>
        <taxon>Cystobacterineae</taxon>
        <taxon>Anaeromyxobacteraceae</taxon>
        <taxon>Anaeromyxobacter</taxon>
    </lineage>
</organism>
<dbReference type="PANTHER" id="PTHR45900:SF1">
    <property type="entry name" value="MITOCHONDRIAL DNA REPAIR PROTEIN RECA HOMOLOG-RELATED"/>
    <property type="match status" value="1"/>
</dbReference>
<dbReference type="InterPro" id="IPR049428">
    <property type="entry name" value="RecA-like_N"/>
</dbReference>
<feature type="domain" description="RecA-like N-terminal" evidence="6">
    <location>
        <begin position="16"/>
        <end position="144"/>
    </location>
</feature>
<reference evidence="8" key="1">
    <citation type="journal article" date="2020" name="Appl. Environ. Microbiol.">
        <title>Diazotrophic Anaeromyxobacter Isolates from Soils.</title>
        <authorList>
            <person name="Masuda Y."/>
            <person name="Yamanaka H."/>
            <person name="Xu Z.X."/>
            <person name="Shiratori Y."/>
            <person name="Aono T."/>
            <person name="Amachi S."/>
            <person name="Senoo K."/>
            <person name="Itoh H."/>
        </authorList>
    </citation>
    <scope>NUCLEOTIDE SEQUENCE [LARGE SCALE GENOMIC DNA]</scope>
    <source>
        <strain evidence="8">R267</strain>
    </source>
</reference>
<dbReference type="InterPro" id="IPR013765">
    <property type="entry name" value="DNA_recomb/repair_RecA"/>
</dbReference>
<gene>
    <name evidence="7" type="ORF">AMYX_20380</name>
</gene>
<protein>
    <recommendedName>
        <fullName evidence="2">Protein RecA</fullName>
    </recommendedName>
</protein>
<dbReference type="PANTHER" id="PTHR45900">
    <property type="entry name" value="RECA"/>
    <property type="match status" value="1"/>
</dbReference>
<accession>A0A7I9VMT7</accession>
<dbReference type="SUPFAM" id="SSF52540">
    <property type="entry name" value="P-loop containing nucleoside triphosphate hydrolases"/>
    <property type="match status" value="1"/>
</dbReference>
<sequence length="223" mass="22099">MAGNARDIIEGLREQIRRLERRAPARAGHAPSGRAEVDALLPGGGFPRGALSELAGGPASGKTAVALSALAAAMGEGGLGAWVDGRGELYPPAAAALGLDLQRLLVVRPAGATADPWSALWAAEALLGSGAFEAVVLDVPAAGQARAPGGAAIEALLQRLRAAAEKGGAVALWLGVPGGPRVPAALRLDLSAGPRGTEVRRAFARGAAEGPPRAAPPGASHAA</sequence>
<dbReference type="GO" id="GO:0005524">
    <property type="term" value="F:ATP binding"/>
    <property type="evidence" value="ECO:0007669"/>
    <property type="project" value="UniProtKB-KW"/>
</dbReference>
<name>A0A7I9VMT7_9BACT</name>